<feature type="compositionally biased region" description="Basic and acidic residues" evidence="4">
    <location>
        <begin position="1"/>
        <end position="19"/>
    </location>
</feature>
<evidence type="ECO:0000256" key="1">
    <source>
        <dbReference type="ARBA" id="ARBA00023015"/>
    </source>
</evidence>
<reference evidence="7" key="1">
    <citation type="journal article" date="2019" name="Int. J. Syst. Evol. Microbiol.">
        <title>The Global Catalogue of Microorganisms (GCM) 10K type strain sequencing project: providing services to taxonomists for standard genome sequencing and annotation.</title>
        <authorList>
            <consortium name="The Broad Institute Genomics Platform"/>
            <consortium name="The Broad Institute Genome Sequencing Center for Infectious Disease"/>
            <person name="Wu L."/>
            <person name="Ma J."/>
        </authorList>
    </citation>
    <scope>NUCLEOTIDE SEQUENCE [LARGE SCALE GENOMIC DNA]</scope>
    <source>
        <strain evidence="7">CCUG 48884</strain>
    </source>
</reference>
<keyword evidence="2" id="KW-0238">DNA-binding</keyword>
<sequence length="380" mass="42226">MEFGRHREQDAGGLSEERQGLSGGCAARRPRESQRRVLARFTPEAVVISMSYLAWVCEFMKSYEVDRRRLLLGTGLEDSDPCDLAGEMTEAQHLLLIRNAMQLSGDPSLGLAMGFNRHISTLQSYGFAIMCCETYGEAIRVGCEYQGTLGRFSGRFLQLSMHQEGSEAVMDIETRPGLGEMTTFAVEEMLGSIVASTRWVTGKTLPLREIRCAYPPPPHQAAYARYFSCPILFGAPRTQVRFDAAFLHTRLPMANASAARVHLEHCKRRADDVDSIQDGLLARVRTQIVGAVATGLGLEACASSLAISPRTLRRKLQQRGLTYQALVNDVRLGLACSYLEKTDLPVEVIAERVGFKEPTSFSRAFKRSFGCSPRSFRQNR</sequence>
<dbReference type="PANTHER" id="PTHR47894">
    <property type="entry name" value="HTH-TYPE TRANSCRIPTIONAL REGULATOR GADX"/>
    <property type="match status" value="1"/>
</dbReference>
<dbReference type="InterPro" id="IPR009057">
    <property type="entry name" value="Homeodomain-like_sf"/>
</dbReference>
<dbReference type="PANTHER" id="PTHR47894:SF1">
    <property type="entry name" value="HTH-TYPE TRANSCRIPTIONAL REGULATOR VQSM"/>
    <property type="match status" value="1"/>
</dbReference>
<evidence type="ECO:0000256" key="4">
    <source>
        <dbReference type="SAM" id="MobiDB-lite"/>
    </source>
</evidence>
<proteinExistence type="predicted"/>
<dbReference type="RefSeq" id="WP_277835482.1">
    <property type="nucleotide sequence ID" value="NZ_JARQZE010000026.1"/>
</dbReference>
<gene>
    <name evidence="6" type="ORF">ACFQ4M_03380</name>
</gene>
<organism evidence="6 7">
    <name type="scientific">Thauera mechernichensis</name>
    <dbReference type="NCBI Taxonomy" id="82788"/>
    <lineage>
        <taxon>Bacteria</taxon>
        <taxon>Pseudomonadati</taxon>
        <taxon>Pseudomonadota</taxon>
        <taxon>Betaproteobacteria</taxon>
        <taxon>Rhodocyclales</taxon>
        <taxon>Zoogloeaceae</taxon>
        <taxon>Thauera</taxon>
    </lineage>
</organism>
<dbReference type="PROSITE" id="PS00041">
    <property type="entry name" value="HTH_ARAC_FAMILY_1"/>
    <property type="match status" value="1"/>
</dbReference>
<dbReference type="InterPro" id="IPR018060">
    <property type="entry name" value="HTH_AraC"/>
</dbReference>
<dbReference type="SMART" id="SM00342">
    <property type="entry name" value="HTH_ARAC"/>
    <property type="match status" value="1"/>
</dbReference>
<keyword evidence="1" id="KW-0805">Transcription regulation</keyword>
<dbReference type="PROSITE" id="PS01124">
    <property type="entry name" value="HTH_ARAC_FAMILY_2"/>
    <property type="match status" value="1"/>
</dbReference>
<dbReference type="EMBL" id="JBHTMC010000005">
    <property type="protein sequence ID" value="MFD1262609.1"/>
    <property type="molecule type" value="Genomic_DNA"/>
</dbReference>
<dbReference type="Pfam" id="PF12833">
    <property type="entry name" value="HTH_18"/>
    <property type="match status" value="1"/>
</dbReference>
<dbReference type="PRINTS" id="PR00032">
    <property type="entry name" value="HTHARAC"/>
</dbReference>
<keyword evidence="3" id="KW-0804">Transcription</keyword>
<comment type="caution">
    <text evidence="6">The sequence shown here is derived from an EMBL/GenBank/DDBJ whole genome shotgun (WGS) entry which is preliminary data.</text>
</comment>
<dbReference type="InterPro" id="IPR020449">
    <property type="entry name" value="Tscrpt_reg_AraC-type_HTH"/>
</dbReference>
<evidence type="ECO:0000313" key="6">
    <source>
        <dbReference type="EMBL" id="MFD1262609.1"/>
    </source>
</evidence>
<protein>
    <submittedName>
        <fullName evidence="6">AraC family transcriptional regulator</fullName>
    </submittedName>
</protein>
<dbReference type="Gene3D" id="1.10.10.60">
    <property type="entry name" value="Homeodomain-like"/>
    <property type="match status" value="1"/>
</dbReference>
<keyword evidence="7" id="KW-1185">Reference proteome</keyword>
<name>A0ABW3WBY8_9RHOO</name>
<feature type="region of interest" description="Disordered" evidence="4">
    <location>
        <begin position="1"/>
        <end position="28"/>
    </location>
</feature>
<evidence type="ECO:0000259" key="5">
    <source>
        <dbReference type="PROSITE" id="PS01124"/>
    </source>
</evidence>
<evidence type="ECO:0000256" key="2">
    <source>
        <dbReference type="ARBA" id="ARBA00023125"/>
    </source>
</evidence>
<dbReference type="SUPFAM" id="SSF46689">
    <property type="entry name" value="Homeodomain-like"/>
    <property type="match status" value="1"/>
</dbReference>
<evidence type="ECO:0000313" key="7">
    <source>
        <dbReference type="Proteomes" id="UP001597158"/>
    </source>
</evidence>
<dbReference type="Proteomes" id="UP001597158">
    <property type="component" value="Unassembled WGS sequence"/>
</dbReference>
<accession>A0ABW3WBY8</accession>
<feature type="domain" description="HTH araC/xylS-type" evidence="5">
    <location>
        <begin position="282"/>
        <end position="379"/>
    </location>
</feature>
<dbReference type="InterPro" id="IPR032687">
    <property type="entry name" value="AraC-type_N"/>
</dbReference>
<dbReference type="InterPro" id="IPR018062">
    <property type="entry name" value="HTH_AraC-typ_CS"/>
</dbReference>
<dbReference type="Pfam" id="PF12625">
    <property type="entry name" value="Arabinose_bd"/>
    <property type="match status" value="1"/>
</dbReference>
<evidence type="ECO:0000256" key="3">
    <source>
        <dbReference type="ARBA" id="ARBA00023163"/>
    </source>
</evidence>